<evidence type="ECO:0000256" key="11">
    <source>
        <dbReference type="RuleBase" id="RU003357"/>
    </source>
</evidence>
<sequence length="798" mass="90818">MLKLNTICLTLLIILSLPAFAQQGTLIGKLTNHKSQPIDGASIRIAATTKGTLTDKNGLFFFKSLPYGRYTIHISAVGYKTKELQINLQEKLENSLNIALTENPNTLAEVQIQGKTVARKIKETGFNVNVIETKRFANTNTDINQILNRSTGIRIRQQGGLGSNYSFSLNGLSGDHVKFFIDGIPIESYGSGMSFNNMPVNLAERIEVYKGVVPAHLGSDALGGAINIVTNRDKVKFIDASYSYGSFNTHRAALSAGRKFNKSGLNLNVNTYYNYSNNDYRMRTNPKANIYLEVPSKTVPNQLDTIRSARRFHDNYESFMTQVELGVHNKKYADIAVVGLTFNQVNNQVQTGATQEKVIGGIQHSSNSFTPSIRYRKEHFLLKNLSASLFSNFSTSKSIITDTSSINYYYWDGSTFGLSKTQGELNVKSIRHQKINNSFSQVNLNYQLRPQHVFALNYNLKTNDREEYNEIDPYNDTFNKTNRITQHIVGLNYQQILLKGRLNNSFFLKRYTLAGNSTANDNNSNREARSYTGYGAATNYRIIRHGGVKLSYEHAYRLPSFTELFGNGIEVIGNPNLEPANSDNYNLGLYYKFHLKDHAFSVEASTFYRNAKNYIITTRYSDAERNYSYSRNEGGIKVNGADFEIKYDYKGLLQAMVNMSYYNAVDRARFVEGTNREKITYNSRTPNEPWLFGNADISTGFNNLFGTKHTRLQFNYYLQFVNNYSLSWSKLGDKRTKDYIPEQWLHNLAISYSLKQNKYHITVEGHNLSNEIAYDVFKQQRPGRSIFVKLRYSLQSFK</sequence>
<keyword evidence="7 10" id="KW-0472">Membrane</keyword>
<feature type="chain" id="PRO_5035814833" evidence="12">
    <location>
        <begin position="22"/>
        <end position="798"/>
    </location>
</feature>
<keyword evidence="3 10" id="KW-1134">Transmembrane beta strand</keyword>
<evidence type="ECO:0000256" key="1">
    <source>
        <dbReference type="ARBA" id="ARBA00004571"/>
    </source>
</evidence>
<evidence type="ECO:0000259" key="14">
    <source>
        <dbReference type="Pfam" id="PF07715"/>
    </source>
</evidence>
<dbReference type="GO" id="GO:0009279">
    <property type="term" value="C:cell outer membrane"/>
    <property type="evidence" value="ECO:0007669"/>
    <property type="project" value="UniProtKB-SubCell"/>
</dbReference>
<name>A0A8T4H4I6_9SPHI</name>
<dbReference type="Pfam" id="PF00593">
    <property type="entry name" value="TonB_dep_Rec_b-barrel"/>
    <property type="match status" value="1"/>
</dbReference>
<evidence type="ECO:0000259" key="13">
    <source>
        <dbReference type="Pfam" id="PF00593"/>
    </source>
</evidence>
<gene>
    <name evidence="15" type="ORF">J5U18_00575</name>
</gene>
<dbReference type="Pfam" id="PF07715">
    <property type="entry name" value="Plug"/>
    <property type="match status" value="1"/>
</dbReference>
<dbReference type="PROSITE" id="PS52016">
    <property type="entry name" value="TONB_DEPENDENT_REC_3"/>
    <property type="match status" value="1"/>
</dbReference>
<evidence type="ECO:0000256" key="3">
    <source>
        <dbReference type="ARBA" id="ARBA00022452"/>
    </source>
</evidence>
<evidence type="ECO:0000256" key="12">
    <source>
        <dbReference type="SAM" id="SignalP"/>
    </source>
</evidence>
<accession>A0A8T4H4I6</accession>
<feature type="signal peptide" evidence="12">
    <location>
        <begin position="1"/>
        <end position="21"/>
    </location>
</feature>
<dbReference type="PANTHER" id="PTHR30069:SF29">
    <property type="entry name" value="HEMOGLOBIN AND HEMOGLOBIN-HAPTOGLOBIN-BINDING PROTEIN 1-RELATED"/>
    <property type="match status" value="1"/>
</dbReference>
<proteinExistence type="inferred from homology"/>
<reference evidence="15" key="1">
    <citation type="submission" date="2021-03" db="EMBL/GenBank/DDBJ databases">
        <authorList>
            <person name="Lu T."/>
            <person name="Wang Q."/>
            <person name="Han X."/>
        </authorList>
    </citation>
    <scope>NUCLEOTIDE SEQUENCE</scope>
    <source>
        <strain evidence="15">WQ 2009</strain>
    </source>
</reference>
<evidence type="ECO:0000256" key="5">
    <source>
        <dbReference type="ARBA" id="ARBA00022729"/>
    </source>
</evidence>
<keyword evidence="8 15" id="KW-0675">Receptor</keyword>
<evidence type="ECO:0000313" key="16">
    <source>
        <dbReference type="Proteomes" id="UP000679691"/>
    </source>
</evidence>
<dbReference type="InterPro" id="IPR012910">
    <property type="entry name" value="Plug_dom"/>
</dbReference>
<keyword evidence="2 10" id="KW-0813">Transport</keyword>
<dbReference type="SUPFAM" id="SSF49464">
    <property type="entry name" value="Carboxypeptidase regulatory domain-like"/>
    <property type="match status" value="1"/>
</dbReference>
<dbReference type="EMBL" id="JAGKSB010000001">
    <property type="protein sequence ID" value="MBP3942070.1"/>
    <property type="molecule type" value="Genomic_DNA"/>
</dbReference>
<evidence type="ECO:0000256" key="9">
    <source>
        <dbReference type="ARBA" id="ARBA00023237"/>
    </source>
</evidence>
<dbReference type="Proteomes" id="UP000679691">
    <property type="component" value="Unassembled WGS sequence"/>
</dbReference>
<dbReference type="InterPro" id="IPR036942">
    <property type="entry name" value="Beta-barrel_TonB_sf"/>
</dbReference>
<comment type="subcellular location">
    <subcellularLocation>
        <location evidence="1 10">Cell outer membrane</location>
        <topology evidence="1 10">Multi-pass membrane protein</topology>
    </subcellularLocation>
</comment>
<dbReference type="RefSeq" id="WP_353545551.1">
    <property type="nucleotide sequence ID" value="NZ_JAGKSB010000001.1"/>
</dbReference>
<dbReference type="Gene3D" id="2.40.170.20">
    <property type="entry name" value="TonB-dependent receptor, beta-barrel domain"/>
    <property type="match status" value="1"/>
</dbReference>
<dbReference type="SUPFAM" id="SSF56935">
    <property type="entry name" value="Porins"/>
    <property type="match status" value="1"/>
</dbReference>
<dbReference type="GO" id="GO:0015344">
    <property type="term" value="F:siderophore uptake transmembrane transporter activity"/>
    <property type="evidence" value="ECO:0007669"/>
    <property type="project" value="TreeGrafter"/>
</dbReference>
<dbReference type="Gene3D" id="2.60.40.1120">
    <property type="entry name" value="Carboxypeptidase-like, regulatory domain"/>
    <property type="match status" value="1"/>
</dbReference>
<keyword evidence="4 10" id="KW-0812">Transmembrane</keyword>
<dbReference type="Pfam" id="PF13715">
    <property type="entry name" value="CarbopepD_reg_2"/>
    <property type="match status" value="1"/>
</dbReference>
<evidence type="ECO:0000256" key="8">
    <source>
        <dbReference type="ARBA" id="ARBA00023170"/>
    </source>
</evidence>
<feature type="domain" description="TonB-dependent receptor plug" evidence="14">
    <location>
        <begin position="121"/>
        <end position="225"/>
    </location>
</feature>
<dbReference type="InterPro" id="IPR000531">
    <property type="entry name" value="Beta-barrel_TonB"/>
</dbReference>
<keyword evidence="5 12" id="KW-0732">Signal</keyword>
<dbReference type="InterPro" id="IPR039426">
    <property type="entry name" value="TonB-dep_rcpt-like"/>
</dbReference>
<dbReference type="Gene3D" id="2.170.130.10">
    <property type="entry name" value="TonB-dependent receptor, plug domain"/>
    <property type="match status" value="1"/>
</dbReference>
<feature type="domain" description="TonB-dependent receptor-like beta-barrel" evidence="13">
    <location>
        <begin position="392"/>
        <end position="768"/>
    </location>
</feature>
<keyword evidence="6 11" id="KW-0798">TonB box</keyword>
<dbReference type="InterPro" id="IPR008969">
    <property type="entry name" value="CarboxyPept-like_regulatory"/>
</dbReference>
<evidence type="ECO:0000256" key="10">
    <source>
        <dbReference type="PROSITE-ProRule" id="PRU01360"/>
    </source>
</evidence>
<keyword evidence="16" id="KW-1185">Reference proteome</keyword>
<dbReference type="GO" id="GO:0044718">
    <property type="term" value="P:siderophore transmembrane transport"/>
    <property type="evidence" value="ECO:0007669"/>
    <property type="project" value="TreeGrafter"/>
</dbReference>
<dbReference type="InterPro" id="IPR037066">
    <property type="entry name" value="Plug_dom_sf"/>
</dbReference>
<comment type="caution">
    <text evidence="15">The sequence shown here is derived from an EMBL/GenBank/DDBJ whole genome shotgun (WGS) entry which is preliminary data.</text>
</comment>
<evidence type="ECO:0000256" key="2">
    <source>
        <dbReference type="ARBA" id="ARBA00022448"/>
    </source>
</evidence>
<dbReference type="PANTHER" id="PTHR30069">
    <property type="entry name" value="TONB-DEPENDENT OUTER MEMBRANE RECEPTOR"/>
    <property type="match status" value="1"/>
</dbReference>
<evidence type="ECO:0000256" key="6">
    <source>
        <dbReference type="ARBA" id="ARBA00023077"/>
    </source>
</evidence>
<evidence type="ECO:0000313" key="15">
    <source>
        <dbReference type="EMBL" id="MBP3942070.1"/>
    </source>
</evidence>
<protein>
    <submittedName>
        <fullName evidence="15">TonB-dependent receptor</fullName>
    </submittedName>
</protein>
<organism evidence="15 16">
    <name type="scientific">Rhinopithecimicrobium faecis</name>
    <dbReference type="NCBI Taxonomy" id="2820698"/>
    <lineage>
        <taxon>Bacteria</taxon>
        <taxon>Pseudomonadati</taxon>
        <taxon>Bacteroidota</taxon>
        <taxon>Sphingobacteriia</taxon>
        <taxon>Sphingobacteriales</taxon>
        <taxon>Sphingobacteriaceae</taxon>
        <taxon>Rhinopithecimicrobium</taxon>
    </lineage>
</organism>
<evidence type="ECO:0000256" key="4">
    <source>
        <dbReference type="ARBA" id="ARBA00022692"/>
    </source>
</evidence>
<comment type="similarity">
    <text evidence="10 11">Belongs to the TonB-dependent receptor family.</text>
</comment>
<evidence type="ECO:0000256" key="7">
    <source>
        <dbReference type="ARBA" id="ARBA00023136"/>
    </source>
</evidence>
<keyword evidence="9 10" id="KW-0998">Cell outer membrane</keyword>
<dbReference type="AlphaFoldDB" id="A0A8T4H4I6"/>